<proteinExistence type="predicted"/>
<feature type="transmembrane region" description="Helical" evidence="5">
    <location>
        <begin position="434"/>
        <end position="455"/>
    </location>
</feature>
<dbReference type="InterPro" id="IPR027417">
    <property type="entry name" value="P-loop_NTPase"/>
</dbReference>
<dbReference type="GO" id="GO:0030488">
    <property type="term" value="P:tRNA methylation"/>
    <property type="evidence" value="ECO:0007669"/>
    <property type="project" value="TreeGrafter"/>
</dbReference>
<dbReference type="AlphaFoldDB" id="A0A2S8G3U6"/>
<evidence type="ECO:0000256" key="3">
    <source>
        <dbReference type="ARBA" id="ARBA00022989"/>
    </source>
</evidence>
<dbReference type="GO" id="GO:0016020">
    <property type="term" value="C:membrane"/>
    <property type="evidence" value="ECO:0007669"/>
    <property type="project" value="UniProtKB-SubCell"/>
</dbReference>
<feature type="transmembrane region" description="Helical" evidence="5">
    <location>
        <begin position="467"/>
        <end position="489"/>
    </location>
</feature>
<evidence type="ECO:0000313" key="8">
    <source>
        <dbReference type="Proteomes" id="UP000240009"/>
    </source>
</evidence>
<feature type="transmembrane region" description="Helical" evidence="5">
    <location>
        <begin position="21"/>
        <end position="38"/>
    </location>
</feature>
<organism evidence="7 8">
    <name type="scientific">Blastopirellula marina</name>
    <dbReference type="NCBI Taxonomy" id="124"/>
    <lineage>
        <taxon>Bacteria</taxon>
        <taxon>Pseudomonadati</taxon>
        <taxon>Planctomycetota</taxon>
        <taxon>Planctomycetia</taxon>
        <taxon>Pirellulales</taxon>
        <taxon>Pirellulaceae</taxon>
        <taxon>Blastopirellula</taxon>
    </lineage>
</organism>
<comment type="subcellular location">
    <subcellularLocation>
        <location evidence="1">Membrane</location>
        <topology evidence="1">Multi-pass membrane protein</topology>
    </subcellularLocation>
</comment>
<keyword evidence="2 5" id="KW-0812">Transmembrane</keyword>
<dbReference type="SUPFAM" id="SSF52540">
    <property type="entry name" value="P-loop containing nucleoside triphosphate hydrolases"/>
    <property type="match status" value="1"/>
</dbReference>
<protein>
    <recommendedName>
        <fullName evidence="6">G domain-containing protein</fullName>
    </recommendedName>
</protein>
<dbReference type="Proteomes" id="UP000240009">
    <property type="component" value="Unassembled WGS sequence"/>
</dbReference>
<evidence type="ECO:0000259" key="6">
    <source>
        <dbReference type="Pfam" id="PF01926"/>
    </source>
</evidence>
<dbReference type="GO" id="GO:0005525">
    <property type="term" value="F:GTP binding"/>
    <property type="evidence" value="ECO:0007669"/>
    <property type="project" value="InterPro"/>
</dbReference>
<dbReference type="Gene3D" id="3.40.50.300">
    <property type="entry name" value="P-loop containing nucleotide triphosphate hydrolases"/>
    <property type="match status" value="1"/>
</dbReference>
<dbReference type="PANTHER" id="PTHR42714:SF2">
    <property type="entry name" value="TRNA MODIFICATION GTPASE GTPBP3, MITOCHONDRIAL"/>
    <property type="match status" value="1"/>
</dbReference>
<dbReference type="Pfam" id="PF01926">
    <property type="entry name" value="MMR_HSR1"/>
    <property type="match status" value="1"/>
</dbReference>
<dbReference type="EMBL" id="PUIA01000016">
    <property type="protein sequence ID" value="PQO39093.1"/>
    <property type="molecule type" value="Genomic_DNA"/>
</dbReference>
<dbReference type="PANTHER" id="PTHR42714">
    <property type="entry name" value="TRNA MODIFICATION GTPASE GTPBP3"/>
    <property type="match status" value="1"/>
</dbReference>
<feature type="domain" description="G" evidence="6">
    <location>
        <begin position="153"/>
        <end position="261"/>
    </location>
</feature>
<sequence>MSFFRYLLSRSPMPQPWKNQGLGLIVLLVLLGLAMIYVPGWVADIIREGNDLGTVGKWVYFSIVGTGAALLLGLAGWGIWTLVIAKIQKDRRREMRNRNPNELTPDQRRAELKENLESISDLRDEMADGDFRDTVDPMIDRIEEKLVGGNLEIIAFGTISSGKSSLLNALAGRDAFSTDIVGGTTVRRNQVDWPGNNKVQLIDTPGLGEVDGSIHQEIATHSAQDADIVLLVVDGPLRHSEFQLLELLAKMEKRVLVCLNKEDWFTDTDKAKLLQQITQQTKDIVQADDILSVRSRSTKRKRVRVLPDGTETEEEVDVPLSIEPLARRMMQVIKKDGTDLLLANLLTQSRGLVEKARKEVEDSIDRQADQLINRYMWASGGAGALTNPLPVPMVELAAGVAISTKMVMDLAKIYRQPVDLDLGVSLLGQMSKQFIGYCGVQVAAPFVALAIGSMIKTVPGIGTVSGMLLNSIVMALVTRWIGNVFMVYFKHGMQEPEGGLAGLARREWDKVTDSAYLRKLVQEARQRYVERK</sequence>
<dbReference type="InterPro" id="IPR021147">
    <property type="entry name" value="DUF697"/>
</dbReference>
<keyword evidence="3 5" id="KW-1133">Transmembrane helix</keyword>
<dbReference type="NCBIfam" id="TIGR00231">
    <property type="entry name" value="small_GTP"/>
    <property type="match status" value="1"/>
</dbReference>
<dbReference type="GO" id="GO:0005737">
    <property type="term" value="C:cytoplasm"/>
    <property type="evidence" value="ECO:0007669"/>
    <property type="project" value="TreeGrafter"/>
</dbReference>
<dbReference type="GO" id="GO:0002098">
    <property type="term" value="P:tRNA wobble uridine modification"/>
    <property type="evidence" value="ECO:0007669"/>
    <property type="project" value="TreeGrafter"/>
</dbReference>
<evidence type="ECO:0000256" key="4">
    <source>
        <dbReference type="ARBA" id="ARBA00023136"/>
    </source>
</evidence>
<evidence type="ECO:0000256" key="1">
    <source>
        <dbReference type="ARBA" id="ARBA00004141"/>
    </source>
</evidence>
<keyword evidence="4 5" id="KW-0472">Membrane</keyword>
<gene>
    <name evidence="7" type="ORF">C5Y96_04325</name>
</gene>
<dbReference type="Pfam" id="PF05128">
    <property type="entry name" value="DUF697"/>
    <property type="match status" value="1"/>
</dbReference>
<comment type="caution">
    <text evidence="7">The sequence shown here is derived from an EMBL/GenBank/DDBJ whole genome shotgun (WGS) entry which is preliminary data.</text>
</comment>
<feature type="transmembrane region" description="Helical" evidence="5">
    <location>
        <begin position="58"/>
        <end position="85"/>
    </location>
</feature>
<evidence type="ECO:0000256" key="2">
    <source>
        <dbReference type="ARBA" id="ARBA00022692"/>
    </source>
</evidence>
<dbReference type="InterPro" id="IPR005225">
    <property type="entry name" value="Small_GTP-bd"/>
</dbReference>
<accession>A0A2S8G3U6</accession>
<reference evidence="7 8" key="1">
    <citation type="submission" date="2018-02" db="EMBL/GenBank/DDBJ databases">
        <title>Comparative genomes isolates from brazilian mangrove.</title>
        <authorList>
            <person name="Araujo J.E."/>
            <person name="Taketani R.G."/>
            <person name="Silva M.C.P."/>
            <person name="Loureco M.V."/>
            <person name="Andreote F.D."/>
        </authorList>
    </citation>
    <scope>NUCLEOTIDE SEQUENCE [LARGE SCALE GENOMIC DNA]</scope>
    <source>
        <strain evidence="7 8">HEX-2 MGV</strain>
    </source>
</reference>
<evidence type="ECO:0000256" key="5">
    <source>
        <dbReference type="SAM" id="Phobius"/>
    </source>
</evidence>
<name>A0A2S8G3U6_9BACT</name>
<evidence type="ECO:0000313" key="7">
    <source>
        <dbReference type="EMBL" id="PQO39093.1"/>
    </source>
</evidence>
<dbReference type="InterPro" id="IPR006073">
    <property type="entry name" value="GTP-bd"/>
</dbReference>